<sequence length="130" mass="14222">MQGCALAVPNGYYHQEYNYKTSASSYKNNELQHQTDDQGYYRKDGDLEGRARPRVDANSEHSEYVNPNLRNGEYNTGLVGGANGDLSSYGHMMANLNSHGSSHDLSEGLAHSDHISGSRGAYSDYSAGKL</sequence>
<dbReference type="EMBL" id="JANEYF010002745">
    <property type="protein sequence ID" value="KAJ8942694.1"/>
    <property type="molecule type" value="Genomic_DNA"/>
</dbReference>
<proteinExistence type="predicted"/>
<dbReference type="Proteomes" id="UP001162156">
    <property type="component" value="Unassembled WGS sequence"/>
</dbReference>
<feature type="region of interest" description="Disordered" evidence="1">
    <location>
        <begin position="24"/>
        <end position="76"/>
    </location>
</feature>
<organism evidence="2 3">
    <name type="scientific">Rhamnusium bicolor</name>
    <dbReference type="NCBI Taxonomy" id="1586634"/>
    <lineage>
        <taxon>Eukaryota</taxon>
        <taxon>Metazoa</taxon>
        <taxon>Ecdysozoa</taxon>
        <taxon>Arthropoda</taxon>
        <taxon>Hexapoda</taxon>
        <taxon>Insecta</taxon>
        <taxon>Pterygota</taxon>
        <taxon>Neoptera</taxon>
        <taxon>Endopterygota</taxon>
        <taxon>Coleoptera</taxon>
        <taxon>Polyphaga</taxon>
        <taxon>Cucujiformia</taxon>
        <taxon>Chrysomeloidea</taxon>
        <taxon>Cerambycidae</taxon>
        <taxon>Lepturinae</taxon>
        <taxon>Rhagiini</taxon>
        <taxon>Rhamnusium</taxon>
    </lineage>
</organism>
<evidence type="ECO:0000313" key="2">
    <source>
        <dbReference type="EMBL" id="KAJ8942694.1"/>
    </source>
</evidence>
<feature type="compositionally biased region" description="Basic and acidic residues" evidence="1">
    <location>
        <begin position="33"/>
        <end position="63"/>
    </location>
</feature>
<gene>
    <name evidence="2" type="ORF">NQ314_010018</name>
</gene>
<accession>A0AAV8XVH3</accession>
<reference evidence="2" key="1">
    <citation type="journal article" date="2023" name="Insect Mol. Biol.">
        <title>Genome sequencing provides insights into the evolution of gene families encoding plant cell wall-degrading enzymes in longhorned beetles.</title>
        <authorList>
            <person name="Shin N.R."/>
            <person name="Okamura Y."/>
            <person name="Kirsch R."/>
            <person name="Pauchet Y."/>
        </authorList>
    </citation>
    <scope>NUCLEOTIDE SEQUENCE</scope>
    <source>
        <strain evidence="2">RBIC_L_NR</strain>
    </source>
</reference>
<evidence type="ECO:0000313" key="3">
    <source>
        <dbReference type="Proteomes" id="UP001162156"/>
    </source>
</evidence>
<feature type="region of interest" description="Disordered" evidence="1">
    <location>
        <begin position="97"/>
        <end position="130"/>
    </location>
</feature>
<protein>
    <submittedName>
        <fullName evidence="2">Uncharacterized protein</fullName>
    </submittedName>
</protein>
<keyword evidence="3" id="KW-1185">Reference proteome</keyword>
<evidence type="ECO:0000256" key="1">
    <source>
        <dbReference type="SAM" id="MobiDB-lite"/>
    </source>
</evidence>
<name>A0AAV8XVH3_9CUCU</name>
<dbReference type="AlphaFoldDB" id="A0AAV8XVH3"/>
<comment type="caution">
    <text evidence="2">The sequence shown here is derived from an EMBL/GenBank/DDBJ whole genome shotgun (WGS) entry which is preliminary data.</text>
</comment>
<feature type="compositionally biased region" description="Basic and acidic residues" evidence="1">
    <location>
        <begin position="101"/>
        <end position="116"/>
    </location>
</feature>